<dbReference type="PANTHER" id="PTHR46865">
    <property type="entry name" value="OXIDOREDUCTASE-RELATED"/>
    <property type="match status" value="1"/>
</dbReference>
<dbReference type="SUPFAM" id="SSF51905">
    <property type="entry name" value="FAD/NAD(P)-binding domain"/>
    <property type="match status" value="1"/>
</dbReference>
<evidence type="ECO:0008006" key="3">
    <source>
        <dbReference type="Google" id="ProtNLM"/>
    </source>
</evidence>
<gene>
    <name evidence="1" type="ORF">SAMN02745126_04813</name>
</gene>
<dbReference type="InterPro" id="IPR051704">
    <property type="entry name" value="FAD_aromatic-hydroxylase"/>
</dbReference>
<evidence type="ECO:0000313" key="1">
    <source>
        <dbReference type="EMBL" id="SKA28657.1"/>
    </source>
</evidence>
<dbReference type="AlphaFoldDB" id="A0A1T4SKE4"/>
<proteinExistence type="predicted"/>
<dbReference type="STRING" id="225324.SAMN02745126_04813"/>
<dbReference type="Gene3D" id="3.50.50.60">
    <property type="entry name" value="FAD/NAD(P)-binding domain"/>
    <property type="match status" value="1"/>
</dbReference>
<name>A0A1T4SKE4_9HYPH</name>
<reference evidence="2" key="1">
    <citation type="submission" date="2017-02" db="EMBL/GenBank/DDBJ databases">
        <authorList>
            <person name="Varghese N."/>
            <person name="Submissions S."/>
        </authorList>
    </citation>
    <scope>NUCLEOTIDE SEQUENCE [LARGE SCALE GENOMIC DNA]</scope>
    <source>
        <strain evidence="2">ATCC 27094</strain>
    </source>
</reference>
<evidence type="ECO:0000313" key="2">
    <source>
        <dbReference type="Proteomes" id="UP000190092"/>
    </source>
</evidence>
<dbReference type="EMBL" id="FUWJ01000008">
    <property type="protein sequence ID" value="SKA28657.1"/>
    <property type="molecule type" value="Genomic_DNA"/>
</dbReference>
<dbReference type="OrthoDB" id="4230779at2"/>
<dbReference type="Gene3D" id="3.30.9.10">
    <property type="entry name" value="D-Amino Acid Oxidase, subunit A, domain 2"/>
    <property type="match status" value="1"/>
</dbReference>
<sequence length="153" mass="17120">MPLKNRDILISGAGIAGPALAYWLQRYGFAPTVVEQAPKPREGGYLIDFRGTGIEVAERMDVMRCVRAEQFIPKEMLFANASNTAIGRVDIGRLFRETFDDPRKAQTQIIRSKLARILYDASKETHDDSERRAICGQANVWKSGPSGNHAQRL</sequence>
<organism evidence="1 2">
    <name type="scientific">Enhydrobacter aerosaccus</name>
    <dbReference type="NCBI Taxonomy" id="225324"/>
    <lineage>
        <taxon>Bacteria</taxon>
        <taxon>Pseudomonadati</taxon>
        <taxon>Pseudomonadota</taxon>
        <taxon>Alphaproteobacteria</taxon>
        <taxon>Hyphomicrobiales</taxon>
        <taxon>Enhydrobacter</taxon>
    </lineage>
</organism>
<accession>A0A1T4SKE4</accession>
<dbReference type="RefSeq" id="WP_085936557.1">
    <property type="nucleotide sequence ID" value="NZ_FUWJ01000008.1"/>
</dbReference>
<dbReference type="InterPro" id="IPR036188">
    <property type="entry name" value="FAD/NAD-bd_sf"/>
</dbReference>
<dbReference type="Proteomes" id="UP000190092">
    <property type="component" value="Unassembled WGS sequence"/>
</dbReference>
<keyword evidence="2" id="KW-1185">Reference proteome</keyword>
<protein>
    <recommendedName>
        <fullName evidence="3">FAD binding domain-containing protein</fullName>
    </recommendedName>
</protein>